<comment type="subcellular location">
    <subcellularLocation>
        <location evidence="1">Cell outer membrane</location>
        <topology evidence="1">Multi-pass membrane protein</topology>
    </subcellularLocation>
</comment>
<keyword evidence="3" id="KW-0675">Receptor</keyword>
<name>A0ABT0QDW3_9FLAO</name>
<comment type="similarity">
    <text evidence="1">Belongs to the TonB-dependent receptor family.</text>
</comment>
<dbReference type="Gene3D" id="2.60.40.1120">
    <property type="entry name" value="Carboxypeptidase-like, regulatory domain"/>
    <property type="match status" value="1"/>
</dbReference>
<evidence type="ECO:0000256" key="1">
    <source>
        <dbReference type="PROSITE-ProRule" id="PRU01360"/>
    </source>
</evidence>
<keyword evidence="1" id="KW-0813">Transport</keyword>
<keyword evidence="1" id="KW-0812">Transmembrane</keyword>
<sequence>MLFVLSFFMLNINAQKNNKKTIIYGFVKDSLNKPVANVSIFINGVITNKKTNSKGYYKIRLKKAPNKVSVLSSTYGVEEVLYENENKINFVFDKSSLTKDKFNYTIYKKKPKRVIAANRVYNTIYDYFRDRVSGVRVSGNNEILVRGITSLRSNTAPLFVVNKSPIRNIDTINPNEIKSVSVLKGPECAAYGSRGANGVILINTY</sequence>
<dbReference type="InterPro" id="IPR008969">
    <property type="entry name" value="CarboxyPept-like_regulatory"/>
</dbReference>
<dbReference type="SUPFAM" id="SSF56935">
    <property type="entry name" value="Porins"/>
    <property type="match status" value="1"/>
</dbReference>
<evidence type="ECO:0000313" key="3">
    <source>
        <dbReference type="EMBL" id="MCL6295184.1"/>
    </source>
</evidence>
<dbReference type="RefSeq" id="WP_249972918.1">
    <property type="nucleotide sequence ID" value="NZ_JAMFLZ010000003.1"/>
</dbReference>
<protein>
    <submittedName>
        <fullName evidence="3">TonB-dependent receptor plug domain-containing protein</fullName>
    </submittedName>
</protein>
<dbReference type="EMBL" id="JAMFLZ010000003">
    <property type="protein sequence ID" value="MCL6295184.1"/>
    <property type="molecule type" value="Genomic_DNA"/>
</dbReference>
<gene>
    <name evidence="3" type="ORF">M3P09_09275</name>
</gene>
<dbReference type="InterPro" id="IPR039426">
    <property type="entry name" value="TonB-dep_rcpt-like"/>
</dbReference>
<keyword evidence="1" id="KW-1134">Transmembrane beta strand</keyword>
<organism evidence="3 4">
    <name type="scientific">Jejuia spongiicola</name>
    <dbReference type="NCBI Taxonomy" id="2942207"/>
    <lineage>
        <taxon>Bacteria</taxon>
        <taxon>Pseudomonadati</taxon>
        <taxon>Bacteroidota</taxon>
        <taxon>Flavobacteriia</taxon>
        <taxon>Flavobacteriales</taxon>
        <taxon>Flavobacteriaceae</taxon>
        <taxon>Jejuia</taxon>
    </lineage>
</organism>
<keyword evidence="4" id="KW-1185">Reference proteome</keyword>
<evidence type="ECO:0000259" key="2">
    <source>
        <dbReference type="Pfam" id="PF07715"/>
    </source>
</evidence>
<accession>A0ABT0QDW3</accession>
<dbReference type="Pfam" id="PF07715">
    <property type="entry name" value="Plug"/>
    <property type="match status" value="1"/>
</dbReference>
<evidence type="ECO:0000313" key="4">
    <source>
        <dbReference type="Proteomes" id="UP001165381"/>
    </source>
</evidence>
<dbReference type="InterPro" id="IPR037066">
    <property type="entry name" value="Plug_dom_sf"/>
</dbReference>
<reference evidence="3" key="1">
    <citation type="submission" date="2022-05" db="EMBL/GenBank/DDBJ databases">
        <authorList>
            <person name="Park J.-S."/>
        </authorList>
    </citation>
    <scope>NUCLEOTIDE SEQUENCE</scope>
    <source>
        <strain evidence="3">2012CJ34-3</strain>
    </source>
</reference>
<dbReference type="Gene3D" id="2.170.130.10">
    <property type="entry name" value="TonB-dependent receptor, plug domain"/>
    <property type="match status" value="1"/>
</dbReference>
<dbReference type="SUPFAM" id="SSF49464">
    <property type="entry name" value="Carboxypeptidase regulatory domain-like"/>
    <property type="match status" value="1"/>
</dbReference>
<dbReference type="Proteomes" id="UP001165381">
    <property type="component" value="Unassembled WGS sequence"/>
</dbReference>
<comment type="caution">
    <text evidence="3">The sequence shown here is derived from an EMBL/GenBank/DDBJ whole genome shotgun (WGS) entry which is preliminary data.</text>
</comment>
<dbReference type="InterPro" id="IPR012910">
    <property type="entry name" value="Plug_dom"/>
</dbReference>
<feature type="domain" description="TonB-dependent receptor plug" evidence="2">
    <location>
        <begin position="121"/>
        <end position="199"/>
    </location>
</feature>
<keyword evidence="1" id="KW-0998">Cell outer membrane</keyword>
<proteinExistence type="inferred from homology"/>
<dbReference type="PROSITE" id="PS52016">
    <property type="entry name" value="TONB_DEPENDENT_REC_3"/>
    <property type="match status" value="1"/>
</dbReference>
<keyword evidence="1" id="KW-0472">Membrane</keyword>